<sequence length="54" mass="6029">TYSHQTCADQRRSWIWKAVSVCVGVEIRTAAQTNTLTKTPVSAFATCCLQRRAL</sequence>
<dbReference type="Proteomes" id="UP000646548">
    <property type="component" value="Unassembled WGS sequence"/>
</dbReference>
<proteinExistence type="predicted"/>
<comment type="caution">
    <text evidence="1">The sequence shown here is derived from an EMBL/GenBank/DDBJ whole genome shotgun (WGS) entry which is preliminary data.</text>
</comment>
<dbReference type="EMBL" id="WKFB01000373">
    <property type="protein sequence ID" value="KAF6725123.1"/>
    <property type="molecule type" value="Genomic_DNA"/>
</dbReference>
<reference evidence="1" key="1">
    <citation type="journal article" name="BMC Genomics">
        <title>Long-read sequencing and de novo genome assembly of marine medaka (Oryzias melastigma).</title>
        <authorList>
            <person name="Liang P."/>
            <person name="Saqib H.S.A."/>
            <person name="Ni X."/>
            <person name="Shen Y."/>
        </authorList>
    </citation>
    <scope>NUCLEOTIDE SEQUENCE</scope>
    <source>
        <strain evidence="1">Bigg-433</strain>
    </source>
</reference>
<feature type="non-terminal residue" evidence="1">
    <location>
        <position position="1"/>
    </location>
</feature>
<accession>A0A834CCK0</accession>
<organism evidence="1 2">
    <name type="scientific">Oryzias melastigma</name>
    <name type="common">Marine medaka</name>
    <dbReference type="NCBI Taxonomy" id="30732"/>
    <lineage>
        <taxon>Eukaryota</taxon>
        <taxon>Metazoa</taxon>
        <taxon>Chordata</taxon>
        <taxon>Craniata</taxon>
        <taxon>Vertebrata</taxon>
        <taxon>Euteleostomi</taxon>
        <taxon>Actinopterygii</taxon>
        <taxon>Neopterygii</taxon>
        <taxon>Teleostei</taxon>
        <taxon>Neoteleostei</taxon>
        <taxon>Acanthomorphata</taxon>
        <taxon>Ovalentaria</taxon>
        <taxon>Atherinomorphae</taxon>
        <taxon>Beloniformes</taxon>
        <taxon>Adrianichthyidae</taxon>
        <taxon>Oryziinae</taxon>
        <taxon>Oryzias</taxon>
    </lineage>
</organism>
<evidence type="ECO:0000313" key="1">
    <source>
        <dbReference type="EMBL" id="KAF6725123.1"/>
    </source>
</evidence>
<protein>
    <submittedName>
        <fullName evidence="1">Uncharacterized protein</fullName>
    </submittedName>
</protein>
<dbReference type="AlphaFoldDB" id="A0A834CCK0"/>
<evidence type="ECO:0000313" key="2">
    <source>
        <dbReference type="Proteomes" id="UP000646548"/>
    </source>
</evidence>
<gene>
    <name evidence="1" type="ORF">FQA47_010865</name>
</gene>
<name>A0A834CCK0_ORYME</name>